<sequence length="173" mass="19351">MVQSNNSQPTIEHASSSDIEAVADLWVQLARDQRAYDSYVRADANRETMRDTLTAHQINESLLVARVDGEIVGFASYSIERGSLELEATRGLLSNIYVEPAYRDRGIGEALLETVEEELAANGAEAAVLEVMAENGAARRFYERQGYETYRIAMERDLEDERSESDTHSKEDG</sequence>
<evidence type="ECO:0000256" key="1">
    <source>
        <dbReference type="ARBA" id="ARBA00022679"/>
    </source>
</evidence>
<evidence type="ECO:0000259" key="3">
    <source>
        <dbReference type="PROSITE" id="PS51186"/>
    </source>
</evidence>
<dbReference type="AlphaFoldDB" id="A0A8A2V9M8"/>
<dbReference type="InterPro" id="IPR016181">
    <property type="entry name" value="Acyl_CoA_acyltransferase"/>
</dbReference>
<dbReference type="PROSITE" id="PS51186">
    <property type="entry name" value="GNAT"/>
    <property type="match status" value="1"/>
</dbReference>
<evidence type="ECO:0000313" key="5">
    <source>
        <dbReference type="Proteomes" id="UP000663203"/>
    </source>
</evidence>
<evidence type="ECO:0000313" key="4">
    <source>
        <dbReference type="EMBL" id="QSW98653.1"/>
    </source>
</evidence>
<feature type="domain" description="N-acetyltransferase" evidence="3">
    <location>
        <begin position="9"/>
        <end position="159"/>
    </location>
</feature>
<dbReference type="KEGG" id="hakz:J0X25_14830"/>
<accession>A0A8A2V9M8</accession>
<dbReference type="GO" id="GO:0016747">
    <property type="term" value="F:acyltransferase activity, transferring groups other than amino-acyl groups"/>
    <property type="evidence" value="ECO:0007669"/>
    <property type="project" value="InterPro"/>
</dbReference>
<dbReference type="SUPFAM" id="SSF55729">
    <property type="entry name" value="Acyl-CoA N-acyltransferases (Nat)"/>
    <property type="match status" value="1"/>
</dbReference>
<dbReference type="CDD" id="cd04301">
    <property type="entry name" value="NAT_SF"/>
    <property type="match status" value="1"/>
</dbReference>
<dbReference type="GeneID" id="63188605"/>
<keyword evidence="1" id="KW-0808">Transferase</keyword>
<gene>
    <name evidence="4" type="ORF">J0X25_14830</name>
</gene>
<evidence type="ECO:0000256" key="2">
    <source>
        <dbReference type="ARBA" id="ARBA00023315"/>
    </source>
</evidence>
<proteinExistence type="predicted"/>
<dbReference type="InterPro" id="IPR050832">
    <property type="entry name" value="Bact_Acetyltransf"/>
</dbReference>
<keyword evidence="2" id="KW-0012">Acyltransferase</keyword>
<protein>
    <submittedName>
        <fullName evidence="4">GNAT family N-acetyltransferase</fullName>
    </submittedName>
</protein>
<dbReference type="InterPro" id="IPR000182">
    <property type="entry name" value="GNAT_dom"/>
</dbReference>
<dbReference type="Proteomes" id="UP000663203">
    <property type="component" value="Chromosome"/>
</dbReference>
<dbReference type="Gene3D" id="3.40.630.30">
    <property type="match status" value="1"/>
</dbReference>
<dbReference type="RefSeq" id="WP_207288262.1">
    <property type="nucleotide sequence ID" value="NZ_CP071462.1"/>
</dbReference>
<dbReference type="EMBL" id="CP071462">
    <property type="protein sequence ID" value="QSW98653.1"/>
    <property type="molecule type" value="Genomic_DNA"/>
</dbReference>
<dbReference type="Pfam" id="PF00583">
    <property type="entry name" value="Acetyltransf_1"/>
    <property type="match status" value="1"/>
</dbReference>
<reference evidence="4 5" key="1">
    <citation type="submission" date="2021-03" db="EMBL/GenBank/DDBJ databases">
        <title>Haloterrigena longa sp. nov. and Haloterrigena limicola sp. nov., extremely halophilic archaea isolated from a salt lake.</title>
        <authorList>
            <person name="Henglin C."/>
        </authorList>
    </citation>
    <scope>NUCLEOTIDE SEQUENCE [LARGE SCALE GENOMIC DNA]</scope>
    <source>
        <strain evidence="4 5">KZCA68</strain>
    </source>
</reference>
<name>A0A8A2V9M8_9EURY</name>
<dbReference type="PANTHER" id="PTHR43877">
    <property type="entry name" value="AMINOALKYLPHOSPHONATE N-ACETYLTRANSFERASE-RELATED-RELATED"/>
    <property type="match status" value="1"/>
</dbReference>
<organism evidence="4 5">
    <name type="scientific">Haloterrigena alkaliphila</name>
    <dbReference type="NCBI Taxonomy" id="2816475"/>
    <lineage>
        <taxon>Archaea</taxon>
        <taxon>Methanobacteriati</taxon>
        <taxon>Methanobacteriota</taxon>
        <taxon>Stenosarchaea group</taxon>
        <taxon>Halobacteria</taxon>
        <taxon>Halobacteriales</taxon>
        <taxon>Natrialbaceae</taxon>
        <taxon>Haloterrigena</taxon>
    </lineage>
</organism>
<keyword evidence="5" id="KW-1185">Reference proteome</keyword>